<name>A0A1G4MA30_LACFM</name>
<protein>
    <submittedName>
        <fullName evidence="4">LAFE_0C10660g1_1</fullName>
    </submittedName>
</protein>
<evidence type="ECO:0000313" key="4">
    <source>
        <dbReference type="EMBL" id="SCW00729.1"/>
    </source>
</evidence>
<feature type="region of interest" description="Disordered" evidence="2">
    <location>
        <begin position="170"/>
        <end position="209"/>
    </location>
</feature>
<proteinExistence type="inferred from homology"/>
<dbReference type="Pfam" id="PF05670">
    <property type="entry name" value="NFACT-R_1"/>
    <property type="match status" value="1"/>
</dbReference>
<evidence type="ECO:0000259" key="3">
    <source>
        <dbReference type="Pfam" id="PF05670"/>
    </source>
</evidence>
<evidence type="ECO:0000313" key="5">
    <source>
        <dbReference type="Proteomes" id="UP000190831"/>
    </source>
</evidence>
<accession>A0A1G4MA30</accession>
<evidence type="ECO:0000256" key="1">
    <source>
        <dbReference type="ARBA" id="ARBA00008998"/>
    </source>
</evidence>
<feature type="compositionally biased region" description="Basic and acidic residues" evidence="2">
    <location>
        <begin position="198"/>
        <end position="209"/>
    </location>
</feature>
<gene>
    <name evidence="4" type="ORF">LAFE_0C10660G</name>
</gene>
<keyword evidence="5" id="KW-1185">Reference proteome</keyword>
<dbReference type="PANTHER" id="PTHR13049">
    <property type="entry name" value="DUF814-RELATED"/>
    <property type="match status" value="1"/>
</dbReference>
<dbReference type="PANTHER" id="PTHR13049:SF2">
    <property type="entry name" value="COILED-COIL DOMAIN-CONTAINING PROTEIN 25"/>
    <property type="match status" value="1"/>
</dbReference>
<dbReference type="EMBL" id="LT598485">
    <property type="protein sequence ID" value="SCW00729.1"/>
    <property type="molecule type" value="Genomic_DNA"/>
</dbReference>
<dbReference type="InterPro" id="IPR039730">
    <property type="entry name" value="Jlp2/Ccd25"/>
</dbReference>
<dbReference type="InterPro" id="IPR008532">
    <property type="entry name" value="NFACT_RNA-bd"/>
</dbReference>
<dbReference type="AlphaFoldDB" id="A0A1G4MA30"/>
<dbReference type="OrthoDB" id="200398at2759"/>
<feature type="compositionally biased region" description="Basic residues" evidence="2">
    <location>
        <begin position="184"/>
        <end position="193"/>
    </location>
</feature>
<sequence>MVYFYQSQPDELSIPHWIVVGKDKEENDLLIKYGYKDLGYYWFHADRYSSAHVYLKLLDSEKDLADVPRLVINDCLQLCKSKSIQGNKLAQCAIIVTPWHNLRKSGYMKPGEVSFKSTKRVQRMECHARENKILNRLDKTRIEVIDNVEQLLHEAKKSKDGEFLSNFVKMNRDRLREDEQERRRTNKLKKKSPQNKDSQPEEKATESPS</sequence>
<comment type="similarity">
    <text evidence="1">Belongs to the CCDC25 family.</text>
</comment>
<evidence type="ECO:0000256" key="2">
    <source>
        <dbReference type="SAM" id="MobiDB-lite"/>
    </source>
</evidence>
<feature type="domain" description="NFACT RNA-binding" evidence="3">
    <location>
        <begin position="1"/>
        <end position="116"/>
    </location>
</feature>
<dbReference type="STRING" id="4955.A0A1G4MA30"/>
<organism evidence="4 5">
    <name type="scientific">Lachancea fermentati</name>
    <name type="common">Zygosaccharomyces fermentati</name>
    <dbReference type="NCBI Taxonomy" id="4955"/>
    <lineage>
        <taxon>Eukaryota</taxon>
        <taxon>Fungi</taxon>
        <taxon>Dikarya</taxon>
        <taxon>Ascomycota</taxon>
        <taxon>Saccharomycotina</taxon>
        <taxon>Saccharomycetes</taxon>
        <taxon>Saccharomycetales</taxon>
        <taxon>Saccharomycetaceae</taxon>
        <taxon>Lachancea</taxon>
    </lineage>
</organism>
<dbReference type="OMA" id="YHDEKAV"/>
<feature type="compositionally biased region" description="Basic and acidic residues" evidence="2">
    <location>
        <begin position="170"/>
        <end position="183"/>
    </location>
</feature>
<reference evidence="4 5" key="1">
    <citation type="submission" date="2016-03" db="EMBL/GenBank/DDBJ databases">
        <authorList>
            <person name="Devillers H."/>
        </authorList>
    </citation>
    <scope>NUCLEOTIDE SEQUENCE [LARGE SCALE GENOMIC DNA]</scope>
    <source>
        <strain evidence="4">CBS 6772</strain>
    </source>
</reference>
<dbReference type="Proteomes" id="UP000190831">
    <property type="component" value="Chromosome C"/>
</dbReference>